<dbReference type="EMBL" id="WMBR01000002">
    <property type="protein sequence ID" value="MXP21541.1"/>
    <property type="molecule type" value="Genomic_DNA"/>
</dbReference>
<name>A0A6L7GQQ2_9ACTN</name>
<proteinExistence type="predicted"/>
<keyword evidence="2" id="KW-1185">Reference proteome</keyword>
<reference evidence="1 2" key="1">
    <citation type="submission" date="2019-11" db="EMBL/GenBank/DDBJ databases">
        <title>Gordonia sp. nov., a novel actinobacterium isolated from mangrove soil in Hainan.</title>
        <authorList>
            <person name="Huang X."/>
            <person name="Xie Y."/>
            <person name="Chu X."/>
            <person name="Xiao K."/>
        </authorList>
    </citation>
    <scope>NUCLEOTIDE SEQUENCE [LARGE SCALE GENOMIC DNA]</scope>
    <source>
        <strain evidence="1 2">HNM0687</strain>
    </source>
</reference>
<accession>A0A6L7GQQ2</accession>
<dbReference type="RefSeq" id="WP_160901724.1">
    <property type="nucleotide sequence ID" value="NZ_CP102850.1"/>
</dbReference>
<gene>
    <name evidence="1" type="ORF">GIY30_09280</name>
</gene>
<evidence type="ECO:0000313" key="2">
    <source>
        <dbReference type="Proteomes" id="UP000475545"/>
    </source>
</evidence>
<sequence>MTEEWVHLPNQWTHLQRFSHMIEQLQESFGVLPELESAESRRARAAELVKRRDALAGKLWNVMATREGGLSGTAAVRAASAADDESTQQVVGELVSLIPTRVIHERKNAWAYLDAEVQQPVIDAGPLADSEVWRDRADAANIDALDRLGNPEDYDGAEPIEDIAVPPDVAWTEADRKAALDNAVDTYGLEPGEWYSMEWPPTEASLWSAGSVSRTEWEPCSAHEDDPDSDEAETCVTCEDSVRETVVAEALWVFTVALTKNRIGFDISGTLVDDLISEEIDSSFEVREIEQDPREILIGSPGRGTRW</sequence>
<evidence type="ECO:0000313" key="1">
    <source>
        <dbReference type="EMBL" id="MXP21541.1"/>
    </source>
</evidence>
<protein>
    <submittedName>
        <fullName evidence="1">Uncharacterized protein</fullName>
    </submittedName>
</protein>
<dbReference type="AlphaFoldDB" id="A0A6L7GQQ2"/>
<comment type="caution">
    <text evidence="1">The sequence shown here is derived from an EMBL/GenBank/DDBJ whole genome shotgun (WGS) entry which is preliminary data.</text>
</comment>
<dbReference type="Proteomes" id="UP000475545">
    <property type="component" value="Unassembled WGS sequence"/>
</dbReference>
<organism evidence="1 2">
    <name type="scientific">Gordonia mangrovi</name>
    <dbReference type="NCBI Taxonomy" id="2665643"/>
    <lineage>
        <taxon>Bacteria</taxon>
        <taxon>Bacillati</taxon>
        <taxon>Actinomycetota</taxon>
        <taxon>Actinomycetes</taxon>
        <taxon>Mycobacteriales</taxon>
        <taxon>Gordoniaceae</taxon>
        <taxon>Gordonia</taxon>
    </lineage>
</organism>